<keyword evidence="1" id="KW-1133">Transmembrane helix</keyword>
<accession>A0A369JU89</accession>
<dbReference type="InParanoid" id="A0A369JU89"/>
<evidence type="ECO:0000313" key="3">
    <source>
        <dbReference type="Proteomes" id="UP000076154"/>
    </source>
</evidence>
<keyword evidence="1" id="KW-0812">Transmembrane</keyword>
<reference evidence="2" key="1">
    <citation type="submission" date="2018-04" db="EMBL/GenBank/DDBJ databases">
        <title>Whole genome sequencing of Hypsizygus marmoreus.</title>
        <authorList>
            <person name="Choi I.-G."/>
            <person name="Min B."/>
            <person name="Kim J.-G."/>
            <person name="Kim S."/>
            <person name="Oh Y.-L."/>
            <person name="Kong W.-S."/>
            <person name="Park H."/>
            <person name="Jeong J."/>
            <person name="Song E.-S."/>
        </authorList>
    </citation>
    <scope>NUCLEOTIDE SEQUENCE [LARGE SCALE GENOMIC DNA]</scope>
    <source>
        <strain evidence="2">51987-8</strain>
    </source>
</reference>
<name>A0A369JU89_HYPMA</name>
<gene>
    <name evidence="2" type="ORF">Hypma_008542</name>
</gene>
<dbReference type="Proteomes" id="UP000076154">
    <property type="component" value="Unassembled WGS sequence"/>
</dbReference>
<evidence type="ECO:0000256" key="1">
    <source>
        <dbReference type="SAM" id="Phobius"/>
    </source>
</evidence>
<keyword evidence="1" id="KW-0472">Membrane</keyword>
<keyword evidence="3" id="KW-1185">Reference proteome</keyword>
<protein>
    <submittedName>
        <fullName evidence="2">Uncharacterized protein</fullName>
    </submittedName>
</protein>
<feature type="transmembrane region" description="Helical" evidence="1">
    <location>
        <begin position="12"/>
        <end position="33"/>
    </location>
</feature>
<evidence type="ECO:0000313" key="2">
    <source>
        <dbReference type="EMBL" id="RDB24097.1"/>
    </source>
</evidence>
<dbReference type="EMBL" id="LUEZ02000045">
    <property type="protein sequence ID" value="RDB24097.1"/>
    <property type="molecule type" value="Genomic_DNA"/>
</dbReference>
<organism evidence="2 3">
    <name type="scientific">Hypsizygus marmoreus</name>
    <name type="common">White beech mushroom</name>
    <name type="synonym">Agaricus marmoreus</name>
    <dbReference type="NCBI Taxonomy" id="39966"/>
    <lineage>
        <taxon>Eukaryota</taxon>
        <taxon>Fungi</taxon>
        <taxon>Dikarya</taxon>
        <taxon>Basidiomycota</taxon>
        <taxon>Agaricomycotina</taxon>
        <taxon>Agaricomycetes</taxon>
        <taxon>Agaricomycetidae</taxon>
        <taxon>Agaricales</taxon>
        <taxon>Tricholomatineae</taxon>
        <taxon>Lyophyllaceae</taxon>
        <taxon>Hypsizygus</taxon>
    </lineage>
</organism>
<proteinExistence type="predicted"/>
<sequence length="136" mass="15011">MLWFVQRSTYYYSTIHLGLSFFIELQSPYIVYLHQSSIVGNHGTIVVAPCAGVLGLSCISLMTMHVFACPHLQHQRNLSCRSSIAYSESSFLKLGFRNYVSSQSPQQKSSISVIKGLSGSATEKTGQFPSVSLEPN</sequence>
<comment type="caution">
    <text evidence="2">The sequence shown here is derived from an EMBL/GenBank/DDBJ whole genome shotgun (WGS) entry which is preliminary data.</text>
</comment>
<feature type="transmembrane region" description="Helical" evidence="1">
    <location>
        <begin position="45"/>
        <end position="68"/>
    </location>
</feature>
<dbReference type="AlphaFoldDB" id="A0A369JU89"/>